<feature type="transmembrane region" description="Helical" evidence="1">
    <location>
        <begin position="12"/>
        <end position="32"/>
    </location>
</feature>
<evidence type="ECO:0008006" key="4">
    <source>
        <dbReference type="Google" id="ProtNLM"/>
    </source>
</evidence>
<name>A0A269XVS9_9LACO</name>
<dbReference type="EMBL" id="NCXI01000113">
    <property type="protein sequence ID" value="PAK77320.1"/>
    <property type="molecule type" value="Genomic_DNA"/>
</dbReference>
<dbReference type="AlphaFoldDB" id="A0A269XVS9"/>
<dbReference type="RefSeq" id="WP_095339052.1">
    <property type="nucleotide sequence ID" value="NZ_NCXA01000001.1"/>
</dbReference>
<sequence length="151" mass="17634">MKSKNRRGFTVVELIVYLGVVMGVIMINLMLIKMVQAGNPSEAMFWRSFQSAWTRMTLNAKANNISYRISIRDKDVIFSPMNVKRMHFDEVNVERISLPDSIHVRSQRNMIAYDDGFASPTEIIWLDSDGKIKYYQKVQMGWSGYRVERKE</sequence>
<comment type="caution">
    <text evidence="2">The sequence shown here is derived from an EMBL/GenBank/DDBJ whole genome shotgun (WGS) entry which is preliminary data.</text>
</comment>
<gene>
    <name evidence="2" type="ORF">B8W98_10775</name>
</gene>
<keyword evidence="1" id="KW-0812">Transmembrane</keyword>
<accession>A0A269XVS9</accession>
<evidence type="ECO:0000313" key="2">
    <source>
        <dbReference type="EMBL" id="PAK77320.1"/>
    </source>
</evidence>
<keyword evidence="1" id="KW-1133">Transmembrane helix</keyword>
<protein>
    <recommendedName>
        <fullName evidence="4">Prepilin-type N-terminal cleavage/methylation domain-containing protein</fullName>
    </recommendedName>
</protein>
<evidence type="ECO:0000256" key="1">
    <source>
        <dbReference type="SAM" id="Phobius"/>
    </source>
</evidence>
<keyword evidence="1" id="KW-0472">Membrane</keyword>
<dbReference type="Proteomes" id="UP000216802">
    <property type="component" value="Unassembled WGS sequence"/>
</dbReference>
<evidence type="ECO:0000313" key="3">
    <source>
        <dbReference type="Proteomes" id="UP000216802"/>
    </source>
</evidence>
<reference evidence="2 3" key="1">
    <citation type="submission" date="2017-04" db="EMBL/GenBank/DDBJ databases">
        <title>Kefir bacterial isolates.</title>
        <authorList>
            <person name="Kim Y."/>
            <person name="Blasche S."/>
            <person name="Patil K.R."/>
        </authorList>
    </citation>
    <scope>NUCLEOTIDE SEQUENCE [LARGE SCALE GENOMIC DNA]</scope>
    <source>
        <strain evidence="2 3">OG2</strain>
    </source>
</reference>
<proteinExistence type="predicted"/>
<organism evidence="2 3">
    <name type="scientific">Lentilactobacillus parakefiri</name>
    <dbReference type="NCBI Taxonomy" id="152332"/>
    <lineage>
        <taxon>Bacteria</taxon>
        <taxon>Bacillati</taxon>
        <taxon>Bacillota</taxon>
        <taxon>Bacilli</taxon>
        <taxon>Lactobacillales</taxon>
        <taxon>Lactobacillaceae</taxon>
        <taxon>Lentilactobacillus</taxon>
    </lineage>
</organism>